<dbReference type="RefSeq" id="WP_231392410.1">
    <property type="nucleotide sequence ID" value="NZ_JADOTY010000001.1"/>
</dbReference>
<accession>A0ABS0JW20</accession>
<evidence type="ECO:0000313" key="1">
    <source>
        <dbReference type="EMBL" id="MBG6100545.1"/>
    </source>
</evidence>
<name>A0ABS0JW20_9ACTN</name>
<comment type="caution">
    <text evidence="1">The sequence shown here is derived from an EMBL/GenBank/DDBJ whole genome shotgun (WGS) entry which is preliminary data.</text>
</comment>
<gene>
    <name evidence="1" type="ORF">IW249_000959</name>
</gene>
<organism evidence="1 2">
    <name type="scientific">Micromonospora vinacea</name>
    <dbReference type="NCBI Taxonomy" id="709878"/>
    <lineage>
        <taxon>Bacteria</taxon>
        <taxon>Bacillati</taxon>
        <taxon>Actinomycetota</taxon>
        <taxon>Actinomycetes</taxon>
        <taxon>Micromonosporales</taxon>
        <taxon>Micromonosporaceae</taxon>
        <taxon>Micromonospora</taxon>
    </lineage>
</organism>
<dbReference type="EMBL" id="JADOTY010000001">
    <property type="protein sequence ID" value="MBG6100545.1"/>
    <property type="molecule type" value="Genomic_DNA"/>
</dbReference>
<keyword evidence="2" id="KW-1185">Reference proteome</keyword>
<protein>
    <submittedName>
        <fullName evidence="1">Uncharacterized protein</fullName>
    </submittedName>
</protein>
<sequence length="127" mass="14537">MTGQFAGHMLTYVRWYWPDEDRWNYDELDADRCALRHVELRGSDGVVMAAAALAEVLIARDSGTPEAVTEYEQRYGTVPEAPFPLPDSALEPALESLPSHEFERLWRDARRQLQQRTAADSSVREEQ</sequence>
<evidence type="ECO:0000313" key="2">
    <source>
        <dbReference type="Proteomes" id="UP000631791"/>
    </source>
</evidence>
<reference evidence="1 2" key="1">
    <citation type="submission" date="2020-11" db="EMBL/GenBank/DDBJ databases">
        <title>Sequencing the genomes of 1000 actinobacteria strains.</title>
        <authorList>
            <person name="Klenk H.-P."/>
        </authorList>
    </citation>
    <scope>NUCLEOTIDE SEQUENCE [LARGE SCALE GENOMIC DNA]</scope>
    <source>
        <strain evidence="1 2">DSM 101695</strain>
    </source>
</reference>
<proteinExistence type="predicted"/>
<dbReference type="Proteomes" id="UP000631791">
    <property type="component" value="Unassembled WGS sequence"/>
</dbReference>